<feature type="transmembrane region" description="Helical" evidence="2">
    <location>
        <begin position="72"/>
        <end position="96"/>
    </location>
</feature>
<evidence type="ECO:0000256" key="2">
    <source>
        <dbReference type="SAM" id="Phobius"/>
    </source>
</evidence>
<keyword evidence="2" id="KW-0812">Transmembrane</keyword>
<dbReference type="EMBL" id="WIGN01000230">
    <property type="protein sequence ID" value="KAF6803693.1"/>
    <property type="molecule type" value="Genomic_DNA"/>
</dbReference>
<keyword evidence="2" id="KW-0472">Membrane</keyword>
<comment type="caution">
    <text evidence="3">The sequence shown here is derived from an EMBL/GenBank/DDBJ whole genome shotgun (WGS) entry which is preliminary data.</text>
</comment>
<accession>A0A8H6J052</accession>
<feature type="compositionally biased region" description="Basic residues" evidence="1">
    <location>
        <begin position="168"/>
        <end position="177"/>
    </location>
</feature>
<proteinExistence type="predicted"/>
<reference evidence="3 4" key="1">
    <citation type="journal article" date="2020" name="Phytopathology">
        <title>Genome Sequence Resources of Colletotrichum truncatum, C. plurivorum, C. musicola, and C. sojae: Four Species Pathogenic to Soybean (Glycine max).</title>
        <authorList>
            <person name="Rogerio F."/>
            <person name="Boufleur T.R."/>
            <person name="Ciampi-Guillardi M."/>
            <person name="Sukno S.A."/>
            <person name="Thon M.R."/>
            <person name="Massola Junior N.S."/>
            <person name="Baroncelli R."/>
        </authorList>
    </citation>
    <scope>NUCLEOTIDE SEQUENCE [LARGE SCALE GENOMIC DNA]</scope>
    <source>
        <strain evidence="3 4">LFN0009</strain>
    </source>
</reference>
<keyword evidence="4" id="KW-1185">Reference proteome</keyword>
<name>A0A8H6J052_9PEZI</name>
<dbReference type="AlphaFoldDB" id="A0A8H6J052"/>
<keyword evidence="2" id="KW-1133">Transmembrane helix</keyword>
<dbReference type="Proteomes" id="UP000652219">
    <property type="component" value="Unassembled WGS sequence"/>
</dbReference>
<organism evidence="3 4">
    <name type="scientific">Colletotrichum sojae</name>
    <dbReference type="NCBI Taxonomy" id="2175907"/>
    <lineage>
        <taxon>Eukaryota</taxon>
        <taxon>Fungi</taxon>
        <taxon>Dikarya</taxon>
        <taxon>Ascomycota</taxon>
        <taxon>Pezizomycotina</taxon>
        <taxon>Sordariomycetes</taxon>
        <taxon>Hypocreomycetidae</taxon>
        <taxon>Glomerellales</taxon>
        <taxon>Glomerellaceae</taxon>
        <taxon>Colletotrichum</taxon>
        <taxon>Colletotrichum orchidearum species complex</taxon>
    </lineage>
</organism>
<evidence type="ECO:0000256" key="1">
    <source>
        <dbReference type="SAM" id="MobiDB-lite"/>
    </source>
</evidence>
<evidence type="ECO:0000313" key="3">
    <source>
        <dbReference type="EMBL" id="KAF6803693.1"/>
    </source>
</evidence>
<feature type="region of interest" description="Disordered" evidence="1">
    <location>
        <begin position="128"/>
        <end position="177"/>
    </location>
</feature>
<protein>
    <submittedName>
        <fullName evidence="3">Uncharacterized protein</fullName>
    </submittedName>
</protein>
<evidence type="ECO:0000313" key="4">
    <source>
        <dbReference type="Proteomes" id="UP000652219"/>
    </source>
</evidence>
<sequence>MGDESQFSGDASNLASLTSCENTNRPAYCCGRPNSTCSGTDDQIYFEGVESLCTSHSVDGSDVGSDPNRGKYVTIGLVVAVAIIVLVEAISAQWFWRQNRWLKAQAAKKWEMDLFVDRHAAEHLVENAQGMHDNSDPASDDGFASGRNESRETNGLMGRDSREMQVLSKRRRMTTEY</sequence>
<gene>
    <name evidence="3" type="ORF">CSOJ01_10714</name>
</gene>